<sequence length="455" mass="49377">MMRKSEYALWALLVVAVIAAGSTMVSLARSPSAEAANSEIYKQLDLFGEVLERVRKGYVEEPENEKLIESAINGMLAALDPHSAYLNLDNYEDMRVQTKGRFGGLGIEVTMEDGLVKVISPIADTPADKAGILSGDLITKIDDENVRGMNLQDAVEKMRGEVDTPITLMILREGQDDLMKFTFNRGMIEINPVKYSAEGGDVGYIRITSFNEQTTEKLVKAVNDLKEELGPNLKGYIIDLRNNPGGLLDQAIAVSDAFLDQGAIVSTRGRNNEDVQKEFARKGDITDGKPIVVLINGGSASASEIVAGALKDLKRATVIGTQSFGKGSVQTIIPLGSANGALRLTTARYYTPKNVSIQAKGITPDIVVEEELPEDIKKREELIGTRGEANLRGHLKNEGLEEGKEEKSGSSSYVPEDKTKDTQLIYGLEILRGTKSVDTELKQKAEAPSKSEAAN</sequence>
<evidence type="ECO:0000256" key="3">
    <source>
        <dbReference type="ARBA" id="ARBA00022801"/>
    </source>
</evidence>
<evidence type="ECO:0000256" key="1">
    <source>
        <dbReference type="ARBA" id="ARBA00009179"/>
    </source>
</evidence>
<evidence type="ECO:0000256" key="4">
    <source>
        <dbReference type="ARBA" id="ARBA00022825"/>
    </source>
</evidence>
<dbReference type="InterPro" id="IPR001478">
    <property type="entry name" value="PDZ"/>
</dbReference>
<dbReference type="SMART" id="SM00228">
    <property type="entry name" value="PDZ"/>
    <property type="match status" value="1"/>
</dbReference>
<dbReference type="Pfam" id="PF17820">
    <property type="entry name" value="PDZ_6"/>
    <property type="match status" value="1"/>
</dbReference>
<proteinExistence type="inferred from homology"/>
<evidence type="ECO:0000256" key="5">
    <source>
        <dbReference type="RuleBase" id="RU004404"/>
    </source>
</evidence>
<dbReference type="SUPFAM" id="SSF50156">
    <property type="entry name" value="PDZ domain-like"/>
    <property type="match status" value="1"/>
</dbReference>
<dbReference type="Pfam" id="PF22694">
    <property type="entry name" value="CtpB_N-like"/>
    <property type="match status" value="1"/>
</dbReference>
<evidence type="ECO:0000259" key="7">
    <source>
        <dbReference type="PROSITE" id="PS50106"/>
    </source>
</evidence>
<dbReference type="KEGG" id="mcg:GL4_0120"/>
<reference evidence="8 9" key="1">
    <citation type="submission" date="2014-09" db="EMBL/GenBank/DDBJ databases">
        <title>Genome sequencing of Methyloceanibacter caenitepidi Gela4.</title>
        <authorList>
            <person name="Takeuchi M."/>
            <person name="Susumu S."/>
            <person name="Kamagata Y."/>
            <person name="Oshima K."/>
            <person name="Hattori M."/>
            <person name="Iwasaki W."/>
        </authorList>
    </citation>
    <scope>NUCLEOTIDE SEQUENCE [LARGE SCALE GENOMIC DNA]</scope>
    <source>
        <strain evidence="8 9">Gela4</strain>
    </source>
</reference>
<feature type="domain" description="PDZ" evidence="7">
    <location>
        <begin position="93"/>
        <end position="159"/>
    </location>
</feature>
<dbReference type="PANTHER" id="PTHR32060:SF30">
    <property type="entry name" value="CARBOXY-TERMINAL PROCESSING PROTEASE CTPA"/>
    <property type="match status" value="1"/>
</dbReference>
<feature type="compositionally biased region" description="Basic and acidic residues" evidence="6">
    <location>
        <begin position="389"/>
        <end position="408"/>
    </location>
</feature>
<feature type="region of interest" description="Disordered" evidence="6">
    <location>
        <begin position="389"/>
        <end position="418"/>
    </location>
</feature>
<accession>A0A0A8JYT8</accession>
<evidence type="ECO:0000313" key="9">
    <source>
        <dbReference type="Proteomes" id="UP000031643"/>
    </source>
</evidence>
<dbReference type="InterPro" id="IPR029045">
    <property type="entry name" value="ClpP/crotonase-like_dom_sf"/>
</dbReference>
<dbReference type="SUPFAM" id="SSF52096">
    <property type="entry name" value="ClpP/crotonase"/>
    <property type="match status" value="1"/>
</dbReference>
<keyword evidence="2 5" id="KW-0645">Protease</keyword>
<dbReference type="Gene3D" id="3.30.750.44">
    <property type="match status" value="1"/>
</dbReference>
<dbReference type="EC" id="3.4.21.102" evidence="8"/>
<dbReference type="HOGENOM" id="CLU_017295_1_1_5"/>
<keyword evidence="9" id="KW-1185">Reference proteome</keyword>
<name>A0A0A8JYT8_9HYPH</name>
<dbReference type="GO" id="GO:0004252">
    <property type="term" value="F:serine-type endopeptidase activity"/>
    <property type="evidence" value="ECO:0007669"/>
    <property type="project" value="UniProtKB-EC"/>
</dbReference>
<dbReference type="Pfam" id="PF03572">
    <property type="entry name" value="Peptidase_S41"/>
    <property type="match status" value="1"/>
</dbReference>
<dbReference type="PANTHER" id="PTHR32060">
    <property type="entry name" value="TAIL-SPECIFIC PROTEASE"/>
    <property type="match status" value="1"/>
</dbReference>
<dbReference type="NCBIfam" id="TIGR00225">
    <property type="entry name" value="prc"/>
    <property type="match status" value="1"/>
</dbReference>
<evidence type="ECO:0000256" key="6">
    <source>
        <dbReference type="SAM" id="MobiDB-lite"/>
    </source>
</evidence>
<dbReference type="STRING" id="1384459.GL4_0120"/>
<dbReference type="EMBL" id="AP014648">
    <property type="protein sequence ID" value="BAQ15591.1"/>
    <property type="molecule type" value="Genomic_DNA"/>
</dbReference>
<dbReference type="GO" id="GO:0007165">
    <property type="term" value="P:signal transduction"/>
    <property type="evidence" value="ECO:0007669"/>
    <property type="project" value="TreeGrafter"/>
</dbReference>
<dbReference type="FunFam" id="3.90.226.10:FF:000029">
    <property type="entry name" value="Peptidase, S41 family"/>
    <property type="match status" value="1"/>
</dbReference>
<dbReference type="Gene3D" id="2.30.42.10">
    <property type="match status" value="1"/>
</dbReference>
<dbReference type="PROSITE" id="PS50106">
    <property type="entry name" value="PDZ"/>
    <property type="match status" value="1"/>
</dbReference>
<dbReference type="FunFam" id="2.30.42.10:FF:000063">
    <property type="entry name" value="Peptidase, S41 family"/>
    <property type="match status" value="1"/>
</dbReference>
<dbReference type="GO" id="GO:0030288">
    <property type="term" value="C:outer membrane-bounded periplasmic space"/>
    <property type="evidence" value="ECO:0007669"/>
    <property type="project" value="TreeGrafter"/>
</dbReference>
<dbReference type="RefSeq" id="WP_052463999.1">
    <property type="nucleotide sequence ID" value="NZ_AP014648.1"/>
</dbReference>
<keyword evidence="3 5" id="KW-0378">Hydrolase</keyword>
<protein>
    <submittedName>
        <fullName evidence="8">Carboxyl-terminal protease</fullName>
        <ecNumber evidence="8">3.4.21.102</ecNumber>
    </submittedName>
</protein>
<dbReference type="InterPro" id="IPR036034">
    <property type="entry name" value="PDZ_sf"/>
</dbReference>
<dbReference type="CDD" id="cd07560">
    <property type="entry name" value="Peptidase_S41_CPP"/>
    <property type="match status" value="1"/>
</dbReference>
<dbReference type="Proteomes" id="UP000031643">
    <property type="component" value="Chromosome"/>
</dbReference>
<dbReference type="Gene3D" id="3.90.226.10">
    <property type="entry name" value="2-enoyl-CoA Hydratase, Chain A, domain 1"/>
    <property type="match status" value="1"/>
</dbReference>
<dbReference type="InterPro" id="IPR005151">
    <property type="entry name" value="Tail-specific_protease"/>
</dbReference>
<keyword evidence="4 5" id="KW-0720">Serine protease</keyword>
<organism evidence="8 9">
    <name type="scientific">Methyloceanibacter caenitepidi</name>
    <dbReference type="NCBI Taxonomy" id="1384459"/>
    <lineage>
        <taxon>Bacteria</taxon>
        <taxon>Pseudomonadati</taxon>
        <taxon>Pseudomonadota</taxon>
        <taxon>Alphaproteobacteria</taxon>
        <taxon>Hyphomicrobiales</taxon>
        <taxon>Hyphomicrobiaceae</taxon>
        <taxon>Methyloceanibacter</taxon>
    </lineage>
</organism>
<dbReference type="GO" id="GO:0006508">
    <property type="term" value="P:proteolysis"/>
    <property type="evidence" value="ECO:0007669"/>
    <property type="project" value="UniProtKB-KW"/>
</dbReference>
<dbReference type="CDD" id="cd06782">
    <property type="entry name" value="cpPDZ_CPP-like"/>
    <property type="match status" value="1"/>
</dbReference>
<gene>
    <name evidence="8" type="ORF">GL4_0120</name>
</gene>
<evidence type="ECO:0000313" key="8">
    <source>
        <dbReference type="EMBL" id="BAQ15591.1"/>
    </source>
</evidence>
<dbReference type="SMART" id="SM00245">
    <property type="entry name" value="TSPc"/>
    <property type="match status" value="1"/>
</dbReference>
<dbReference type="InterPro" id="IPR055210">
    <property type="entry name" value="CtpA/B_N"/>
</dbReference>
<dbReference type="AlphaFoldDB" id="A0A0A8JYT8"/>
<evidence type="ECO:0000256" key="2">
    <source>
        <dbReference type="ARBA" id="ARBA00022670"/>
    </source>
</evidence>
<comment type="similarity">
    <text evidence="1 5">Belongs to the peptidase S41A family.</text>
</comment>
<dbReference type="InterPro" id="IPR041489">
    <property type="entry name" value="PDZ_6"/>
</dbReference>
<dbReference type="InterPro" id="IPR004447">
    <property type="entry name" value="Peptidase_S41A"/>
</dbReference>